<evidence type="ECO:0000256" key="1">
    <source>
        <dbReference type="SAM" id="SignalP"/>
    </source>
</evidence>
<gene>
    <name evidence="2" type="ORF">CU669_06250</name>
</gene>
<evidence type="ECO:0008006" key="4">
    <source>
        <dbReference type="Google" id="ProtNLM"/>
    </source>
</evidence>
<organism evidence="2 3">
    <name type="scientific">Paramagnetospirillum kuznetsovii</name>
    <dbReference type="NCBI Taxonomy" id="2053833"/>
    <lineage>
        <taxon>Bacteria</taxon>
        <taxon>Pseudomonadati</taxon>
        <taxon>Pseudomonadota</taxon>
        <taxon>Alphaproteobacteria</taxon>
        <taxon>Rhodospirillales</taxon>
        <taxon>Magnetospirillaceae</taxon>
        <taxon>Paramagnetospirillum</taxon>
    </lineage>
</organism>
<dbReference type="RefSeq" id="WP_112142956.1">
    <property type="nucleotide sequence ID" value="NZ_PGTO01000003.1"/>
</dbReference>
<evidence type="ECO:0000313" key="3">
    <source>
        <dbReference type="Proteomes" id="UP000251075"/>
    </source>
</evidence>
<dbReference type="PROSITE" id="PS51257">
    <property type="entry name" value="PROKAR_LIPOPROTEIN"/>
    <property type="match status" value="1"/>
</dbReference>
<reference evidence="2 3" key="1">
    <citation type="submission" date="2017-11" db="EMBL/GenBank/DDBJ databases">
        <title>Draft genome sequence of magnetotactic bacterium Magnetospirillum kuznetsovii LBB-42.</title>
        <authorList>
            <person name="Grouzdev D.S."/>
            <person name="Rysina M.S."/>
            <person name="Baslerov R.V."/>
            <person name="Koziaeva V."/>
        </authorList>
    </citation>
    <scope>NUCLEOTIDE SEQUENCE [LARGE SCALE GENOMIC DNA]</scope>
    <source>
        <strain evidence="2 3">LBB-42</strain>
    </source>
</reference>
<keyword evidence="1" id="KW-0732">Signal</keyword>
<dbReference type="EMBL" id="PGTO01000003">
    <property type="protein sequence ID" value="RAU22974.1"/>
    <property type="molecule type" value="Genomic_DNA"/>
</dbReference>
<name>A0A364P0X0_9PROT</name>
<evidence type="ECO:0000313" key="2">
    <source>
        <dbReference type="EMBL" id="RAU22974.1"/>
    </source>
</evidence>
<sequence length="176" mass="18089">MMKRLISLGAAALASLVGGCGDGPSTVPGFRSPATWSSFVYATNNGPLLLDVVGDPFASGSGDLRRVAVAAMAAGIPGRPFTLTLDPAVAARPNFRIVLVAGAASDLDERAVCAGRAKAANIKIDGGRIDLIATFCDGDSLLSSVRGWVAKIGGADDRRFSLLLGQMTRDLMGEPQ</sequence>
<comment type="caution">
    <text evidence="2">The sequence shown here is derived from an EMBL/GenBank/DDBJ whole genome shotgun (WGS) entry which is preliminary data.</text>
</comment>
<accession>A0A364P0X0</accession>
<feature type="chain" id="PRO_5016735188" description="DUF4136 domain-containing protein" evidence="1">
    <location>
        <begin position="20"/>
        <end position="176"/>
    </location>
</feature>
<dbReference type="Proteomes" id="UP000251075">
    <property type="component" value="Unassembled WGS sequence"/>
</dbReference>
<protein>
    <recommendedName>
        <fullName evidence="4">DUF4136 domain-containing protein</fullName>
    </recommendedName>
</protein>
<feature type="signal peptide" evidence="1">
    <location>
        <begin position="1"/>
        <end position="19"/>
    </location>
</feature>
<dbReference type="AlphaFoldDB" id="A0A364P0X0"/>
<keyword evidence="3" id="KW-1185">Reference proteome</keyword>
<dbReference type="OrthoDB" id="7375502at2"/>
<proteinExistence type="predicted"/>